<evidence type="ECO:0000313" key="2">
    <source>
        <dbReference type="EMBL" id="MBB6428995.1"/>
    </source>
</evidence>
<gene>
    <name evidence="2" type="ORF">HNQ40_000801</name>
</gene>
<dbReference type="EMBL" id="JACHGY010000001">
    <property type="protein sequence ID" value="MBB6428995.1"/>
    <property type="molecule type" value="Genomic_DNA"/>
</dbReference>
<feature type="domain" description="Methyltransferase type 11" evidence="1">
    <location>
        <begin position="57"/>
        <end position="150"/>
    </location>
</feature>
<keyword evidence="2" id="KW-0489">Methyltransferase</keyword>
<reference evidence="2 3" key="1">
    <citation type="submission" date="2020-08" db="EMBL/GenBank/DDBJ databases">
        <title>Genomic Encyclopedia of Type Strains, Phase IV (KMG-IV): sequencing the most valuable type-strain genomes for metagenomic binning, comparative biology and taxonomic classification.</title>
        <authorList>
            <person name="Goeker M."/>
        </authorList>
    </citation>
    <scope>NUCLEOTIDE SEQUENCE [LARGE SCALE GENOMIC DNA]</scope>
    <source>
        <strain evidence="2 3">DSM 103725</strain>
    </source>
</reference>
<dbReference type="GO" id="GO:0032259">
    <property type="term" value="P:methylation"/>
    <property type="evidence" value="ECO:0007669"/>
    <property type="project" value="UniProtKB-KW"/>
</dbReference>
<dbReference type="AlphaFoldDB" id="A0A7X0H728"/>
<evidence type="ECO:0000259" key="1">
    <source>
        <dbReference type="Pfam" id="PF08241"/>
    </source>
</evidence>
<comment type="caution">
    <text evidence="2">The sequence shown here is derived from an EMBL/GenBank/DDBJ whole genome shotgun (WGS) entry which is preliminary data.</text>
</comment>
<evidence type="ECO:0000313" key="3">
    <source>
        <dbReference type="Proteomes" id="UP000541810"/>
    </source>
</evidence>
<dbReference type="Gene3D" id="3.40.50.150">
    <property type="entry name" value="Vaccinia Virus protein VP39"/>
    <property type="match status" value="1"/>
</dbReference>
<dbReference type="Proteomes" id="UP000541810">
    <property type="component" value="Unassembled WGS sequence"/>
</dbReference>
<sequence>MSVPISYWSRQSPKFGLRDLLNDKVYIDPSSELTDPRWGTTLSLIREELRGDESKALDFYCGAGRFTQDLAQLVDGDVLGVDTSLPLIHEATPSSGVRFIHIPDGRVPTPPRSMDLVLANHALGGLRGRLLDRAVGEIVRVLKSDGLLVLIENTADLPDTRQHVYRDVETYREMFPQMQWKRDAVHLENKSEGVEDAHRMSVLMGRMMGDDAG</sequence>
<keyword evidence="2" id="KW-0808">Transferase</keyword>
<name>A0A7X0H728_9BACT</name>
<dbReference type="Pfam" id="PF08241">
    <property type="entry name" value="Methyltransf_11"/>
    <property type="match status" value="1"/>
</dbReference>
<dbReference type="InterPro" id="IPR029063">
    <property type="entry name" value="SAM-dependent_MTases_sf"/>
</dbReference>
<protein>
    <submittedName>
        <fullName evidence="2">SAM-dependent methyltransferase</fullName>
    </submittedName>
</protein>
<dbReference type="SUPFAM" id="SSF53335">
    <property type="entry name" value="S-adenosyl-L-methionine-dependent methyltransferases"/>
    <property type="match status" value="1"/>
</dbReference>
<organism evidence="2 3">
    <name type="scientific">Algisphaera agarilytica</name>
    <dbReference type="NCBI Taxonomy" id="1385975"/>
    <lineage>
        <taxon>Bacteria</taxon>
        <taxon>Pseudomonadati</taxon>
        <taxon>Planctomycetota</taxon>
        <taxon>Phycisphaerae</taxon>
        <taxon>Phycisphaerales</taxon>
        <taxon>Phycisphaeraceae</taxon>
        <taxon>Algisphaera</taxon>
    </lineage>
</organism>
<proteinExistence type="predicted"/>
<accession>A0A7X0H728</accession>
<keyword evidence="3" id="KW-1185">Reference proteome</keyword>
<dbReference type="InterPro" id="IPR013216">
    <property type="entry name" value="Methyltransf_11"/>
</dbReference>
<dbReference type="RefSeq" id="WP_184676597.1">
    <property type="nucleotide sequence ID" value="NZ_JACHGY010000001.1"/>
</dbReference>
<dbReference type="CDD" id="cd02440">
    <property type="entry name" value="AdoMet_MTases"/>
    <property type="match status" value="1"/>
</dbReference>
<dbReference type="GO" id="GO:0008757">
    <property type="term" value="F:S-adenosylmethionine-dependent methyltransferase activity"/>
    <property type="evidence" value="ECO:0007669"/>
    <property type="project" value="InterPro"/>
</dbReference>